<dbReference type="KEGG" id="step:IC006_0250"/>
<dbReference type="Proteomes" id="UP000322983">
    <property type="component" value="Chromosome"/>
</dbReference>
<sequence>MGRESPSLREYIAPHYKINIFIVILYIVHFLDLGCKSWVGPQDCGTLGLWRNLCNLSTRCNKAVLFDGTSAVSEDGSMFLREAGNFHHEVDSSQETG</sequence>
<proteinExistence type="predicted"/>
<dbReference type="Proteomes" id="UP000325030">
    <property type="component" value="Chromosome"/>
</dbReference>
<reference evidence="4" key="1">
    <citation type="submission" date="2018-09" db="EMBL/GenBank/DDBJ databases">
        <title>Complete Genome Sequencing of Sulfolobus sp. JCM 16834.</title>
        <authorList>
            <person name="Kato S."/>
            <person name="Itoh T."/>
            <person name="Ohkuma M."/>
        </authorList>
    </citation>
    <scope>NUCLEOTIDE SEQUENCE [LARGE SCALE GENOMIC DNA]</scope>
    <source>
        <strain evidence="4">IC-007</strain>
    </source>
</reference>
<protein>
    <submittedName>
        <fullName evidence="2">Uncharacterized protein</fullName>
    </submittedName>
</protein>
<dbReference type="EMBL" id="AP018929">
    <property type="protein sequence ID" value="BBG22966.1"/>
    <property type="molecule type" value="Genomic_DNA"/>
</dbReference>
<evidence type="ECO:0000313" key="3">
    <source>
        <dbReference type="Proteomes" id="UP000322983"/>
    </source>
</evidence>
<evidence type="ECO:0000313" key="1">
    <source>
        <dbReference type="EMBL" id="BBG22966.1"/>
    </source>
</evidence>
<evidence type="ECO:0000313" key="2">
    <source>
        <dbReference type="EMBL" id="BBG25727.1"/>
    </source>
</evidence>
<evidence type="ECO:0000313" key="4">
    <source>
        <dbReference type="Proteomes" id="UP000325030"/>
    </source>
</evidence>
<dbReference type="AlphaFoldDB" id="A0A510DZX3"/>
<gene>
    <name evidence="1" type="ORF">IC006_0250</name>
    <name evidence="2" type="ORF">IC007_0232</name>
</gene>
<organism evidence="2 4">
    <name type="scientific">Sulfuracidifex tepidarius</name>
    <dbReference type="NCBI Taxonomy" id="1294262"/>
    <lineage>
        <taxon>Archaea</taxon>
        <taxon>Thermoproteota</taxon>
        <taxon>Thermoprotei</taxon>
        <taxon>Sulfolobales</taxon>
        <taxon>Sulfolobaceae</taxon>
        <taxon>Sulfuracidifex</taxon>
    </lineage>
</organism>
<dbReference type="EMBL" id="AP018930">
    <property type="protein sequence ID" value="BBG25727.1"/>
    <property type="molecule type" value="Genomic_DNA"/>
</dbReference>
<reference evidence="2 3" key="2">
    <citation type="journal article" date="2020" name="Int. J. Syst. Evol. Microbiol.">
        <title>Sulfuracidifex tepidarius gen. nov., sp. nov. and transfer of Sulfolobus metallicus Huber and Stetter 1992 to the genus Sulfuracidifex as Sulfuracidifex metallicus comb. nov.</title>
        <authorList>
            <person name="Itoh T."/>
            <person name="Miura T."/>
            <person name="Sakai H.D."/>
            <person name="Kato S."/>
            <person name="Ohkuma M."/>
            <person name="Takashina T."/>
        </authorList>
    </citation>
    <scope>NUCLEOTIDE SEQUENCE</scope>
    <source>
        <strain evidence="1 3">IC-006</strain>
        <strain evidence="2">IC-007</strain>
    </source>
</reference>
<name>A0A510DZX3_9CREN</name>
<accession>A0A510DS09</accession>
<accession>A0A510DZX3</accession>
<keyword evidence="3" id="KW-1185">Reference proteome</keyword>